<dbReference type="PRINTS" id="PR00081">
    <property type="entry name" value="GDHRDH"/>
</dbReference>
<dbReference type="Proteomes" id="UP000245771">
    <property type="component" value="Unassembled WGS sequence"/>
</dbReference>
<dbReference type="AlphaFoldDB" id="A0A316V325"/>
<evidence type="ECO:0000256" key="2">
    <source>
        <dbReference type="ARBA" id="ARBA00023002"/>
    </source>
</evidence>
<dbReference type="PANTHER" id="PTHR24322">
    <property type="entry name" value="PKSB"/>
    <property type="match status" value="1"/>
</dbReference>
<dbReference type="PANTHER" id="PTHR24322:SF736">
    <property type="entry name" value="RETINOL DEHYDROGENASE 10"/>
    <property type="match status" value="1"/>
</dbReference>
<dbReference type="InterPro" id="IPR002347">
    <property type="entry name" value="SDR_fam"/>
</dbReference>
<dbReference type="STRING" id="1280837.A0A316V325"/>
<dbReference type="RefSeq" id="XP_025352232.1">
    <property type="nucleotide sequence ID" value="XM_025500560.1"/>
</dbReference>
<dbReference type="OrthoDB" id="10253736at2759"/>
<evidence type="ECO:0000256" key="1">
    <source>
        <dbReference type="ARBA" id="ARBA00006484"/>
    </source>
</evidence>
<comment type="similarity">
    <text evidence="1">Belongs to the short-chain dehydrogenases/reductases (SDR) family.</text>
</comment>
<dbReference type="SUPFAM" id="SSF51735">
    <property type="entry name" value="NAD(P)-binding Rossmann-fold domains"/>
    <property type="match status" value="1"/>
</dbReference>
<gene>
    <name evidence="3" type="ORF">FA14DRAFT_174811</name>
</gene>
<keyword evidence="4" id="KW-1185">Reference proteome</keyword>
<protein>
    <submittedName>
        <fullName evidence="3">NAD(P)-binding protein</fullName>
    </submittedName>
</protein>
<dbReference type="GO" id="GO:0016616">
    <property type="term" value="F:oxidoreductase activity, acting on the CH-OH group of donors, NAD or NADP as acceptor"/>
    <property type="evidence" value="ECO:0007669"/>
    <property type="project" value="TreeGrafter"/>
</dbReference>
<dbReference type="InParanoid" id="A0A316V325"/>
<dbReference type="InterPro" id="IPR036291">
    <property type="entry name" value="NAD(P)-bd_dom_sf"/>
</dbReference>
<sequence length="345" mass="38356">MGLSIDTIVNTLAATVLHPIALLGYVGYRSYEAKQLPPRDGLLTTAYIFLALRFGKWFSNRWRNGLIPQKRLNAQTWNQELALITGGAQGIGKQTAEQLAKKGCQVVAIDIVNFKPTHPNIRAYKCDIGNYEALEQLRDQIRKDYNGQDVTMVANIAGLNNKSLILDLDRKKVDSMIDVNLKSHFYTAMLFLPAMVKRKRGHFLSVASTMGYVGICHQSDYVATKHGLVGMQESLYYEMQKMYKTPNVRTSIAIIGHTKTGLFETFNVGPIGRFLGPLLEPDYVASLLVDAFEAQETRIILTPFMNNLTPSIKAHPQFVRDFIQSTAGGDGSYPSRPSAAQLGHA</sequence>
<evidence type="ECO:0000313" key="3">
    <source>
        <dbReference type="EMBL" id="PWN31930.1"/>
    </source>
</evidence>
<dbReference type="Gene3D" id="3.40.50.720">
    <property type="entry name" value="NAD(P)-binding Rossmann-like Domain"/>
    <property type="match status" value="1"/>
</dbReference>
<dbReference type="FunCoup" id="A0A316V325">
    <property type="interactions" value="87"/>
</dbReference>
<dbReference type="EMBL" id="KZ819606">
    <property type="protein sequence ID" value="PWN31930.1"/>
    <property type="molecule type" value="Genomic_DNA"/>
</dbReference>
<organism evidence="3 4">
    <name type="scientific">Meira miltonrushii</name>
    <dbReference type="NCBI Taxonomy" id="1280837"/>
    <lineage>
        <taxon>Eukaryota</taxon>
        <taxon>Fungi</taxon>
        <taxon>Dikarya</taxon>
        <taxon>Basidiomycota</taxon>
        <taxon>Ustilaginomycotina</taxon>
        <taxon>Exobasidiomycetes</taxon>
        <taxon>Exobasidiales</taxon>
        <taxon>Brachybasidiaceae</taxon>
        <taxon>Meira</taxon>
    </lineage>
</organism>
<proteinExistence type="inferred from homology"/>
<dbReference type="GeneID" id="37022341"/>
<evidence type="ECO:0000313" key="4">
    <source>
        <dbReference type="Proteomes" id="UP000245771"/>
    </source>
</evidence>
<name>A0A316V325_9BASI</name>
<dbReference type="Pfam" id="PF00106">
    <property type="entry name" value="adh_short"/>
    <property type="match status" value="1"/>
</dbReference>
<reference evidence="3 4" key="1">
    <citation type="journal article" date="2018" name="Mol. Biol. Evol.">
        <title>Broad Genomic Sampling Reveals a Smut Pathogenic Ancestry of the Fungal Clade Ustilaginomycotina.</title>
        <authorList>
            <person name="Kijpornyongpan T."/>
            <person name="Mondo S.J."/>
            <person name="Barry K."/>
            <person name="Sandor L."/>
            <person name="Lee J."/>
            <person name="Lipzen A."/>
            <person name="Pangilinan J."/>
            <person name="LaButti K."/>
            <person name="Hainaut M."/>
            <person name="Henrissat B."/>
            <person name="Grigoriev I.V."/>
            <person name="Spatafora J.W."/>
            <person name="Aime M.C."/>
        </authorList>
    </citation>
    <scope>NUCLEOTIDE SEQUENCE [LARGE SCALE GENOMIC DNA]</scope>
    <source>
        <strain evidence="3 4">MCA 3882</strain>
    </source>
</reference>
<keyword evidence="2" id="KW-0560">Oxidoreductase</keyword>
<accession>A0A316V325</accession>